<protein>
    <recommendedName>
        <fullName evidence="1">Cohesin domain-containing protein</fullName>
    </recommendedName>
</protein>
<name>A0A5C6RFD9_9BACT</name>
<sequence>ISVGDASVNQGDQFCVSVTADNFTDLVGMSFTLSYDASRLSFNQATNLNSSLPAFNAGANIGNPSPGFITVNWFEQSLNPITLPNGSV</sequence>
<feature type="non-terminal residue" evidence="2">
    <location>
        <position position="1"/>
    </location>
</feature>
<reference evidence="2 3" key="1">
    <citation type="submission" date="2019-08" db="EMBL/GenBank/DDBJ databases">
        <title>Genome of Phaeodactylibacter luteus.</title>
        <authorList>
            <person name="Bowman J.P."/>
        </authorList>
    </citation>
    <scope>NUCLEOTIDE SEQUENCE [LARGE SCALE GENOMIC DNA]</scope>
    <source>
        <strain evidence="2 3">KCTC 42180</strain>
    </source>
</reference>
<dbReference type="Pfam" id="PF00963">
    <property type="entry name" value="Cohesin"/>
    <property type="match status" value="1"/>
</dbReference>
<dbReference type="AlphaFoldDB" id="A0A5C6RFD9"/>
<gene>
    <name evidence="2" type="ORF">FRY97_22190</name>
</gene>
<dbReference type="Gene3D" id="2.60.40.680">
    <property type="match status" value="1"/>
</dbReference>
<dbReference type="Proteomes" id="UP000321580">
    <property type="component" value="Unassembled WGS sequence"/>
</dbReference>
<dbReference type="EMBL" id="VOOR01000271">
    <property type="protein sequence ID" value="TXB51509.1"/>
    <property type="molecule type" value="Genomic_DNA"/>
</dbReference>
<evidence type="ECO:0000259" key="1">
    <source>
        <dbReference type="Pfam" id="PF00963"/>
    </source>
</evidence>
<proteinExistence type="predicted"/>
<dbReference type="CDD" id="cd08547">
    <property type="entry name" value="Type_II_cohesin"/>
    <property type="match status" value="1"/>
</dbReference>
<dbReference type="GO" id="GO:0000272">
    <property type="term" value="P:polysaccharide catabolic process"/>
    <property type="evidence" value="ECO:0007669"/>
    <property type="project" value="InterPro"/>
</dbReference>
<evidence type="ECO:0000313" key="2">
    <source>
        <dbReference type="EMBL" id="TXB51509.1"/>
    </source>
</evidence>
<organism evidence="2 3">
    <name type="scientific">Phaeodactylibacter luteus</name>
    <dbReference type="NCBI Taxonomy" id="1564516"/>
    <lineage>
        <taxon>Bacteria</taxon>
        <taxon>Pseudomonadati</taxon>
        <taxon>Bacteroidota</taxon>
        <taxon>Saprospiria</taxon>
        <taxon>Saprospirales</taxon>
        <taxon>Haliscomenobacteraceae</taxon>
        <taxon>Phaeodactylibacter</taxon>
    </lineage>
</organism>
<evidence type="ECO:0000313" key="3">
    <source>
        <dbReference type="Proteomes" id="UP000321580"/>
    </source>
</evidence>
<dbReference type="InterPro" id="IPR002102">
    <property type="entry name" value="Cohesin_dom"/>
</dbReference>
<comment type="caution">
    <text evidence="2">The sequence shown here is derived from an EMBL/GenBank/DDBJ whole genome shotgun (WGS) entry which is preliminary data.</text>
</comment>
<keyword evidence="3" id="KW-1185">Reference proteome</keyword>
<accession>A0A5C6RFD9</accession>
<feature type="domain" description="Cohesin" evidence="1">
    <location>
        <begin position="2"/>
        <end position="73"/>
    </location>
</feature>
<feature type="non-terminal residue" evidence="2">
    <location>
        <position position="88"/>
    </location>
</feature>
<dbReference type="InterPro" id="IPR008965">
    <property type="entry name" value="CBM2/CBM3_carb-bd_dom_sf"/>
</dbReference>
<dbReference type="SUPFAM" id="SSF49384">
    <property type="entry name" value="Carbohydrate-binding domain"/>
    <property type="match status" value="1"/>
</dbReference>
<dbReference type="GO" id="GO:0030246">
    <property type="term" value="F:carbohydrate binding"/>
    <property type="evidence" value="ECO:0007669"/>
    <property type="project" value="InterPro"/>
</dbReference>
<dbReference type="RefSeq" id="WP_147169796.1">
    <property type="nucleotide sequence ID" value="NZ_VOOR01000271.1"/>
</dbReference>